<name>D1P2T8_9GAMM</name>
<dbReference type="STRING" id="500637.PROVRUST_06515"/>
<reference evidence="1" key="1">
    <citation type="submission" date="2009-12" db="EMBL/GenBank/DDBJ databases">
        <authorList>
            <person name="Weinstock G."/>
            <person name="Sodergren E."/>
            <person name="Clifton S."/>
            <person name="Fulton L."/>
            <person name="Fulton B."/>
            <person name="Courtney L."/>
            <person name="Fronick C."/>
            <person name="Harrison M."/>
            <person name="Strong C."/>
            <person name="Farmer C."/>
            <person name="Delahaunty K."/>
            <person name="Markovic C."/>
            <person name="Hall O."/>
            <person name="Minx P."/>
            <person name="Tomlinson C."/>
            <person name="Mitreva M."/>
            <person name="Nelson J."/>
            <person name="Hou S."/>
            <person name="Wollam A."/>
            <person name="Pepin K.H."/>
            <person name="Johnson M."/>
            <person name="Bhonagiri V."/>
            <person name="Nash W.E."/>
            <person name="Warren W."/>
            <person name="Chinwalla A."/>
            <person name="Mardis E.R."/>
            <person name="Wilson R.K."/>
        </authorList>
    </citation>
    <scope>NUCLEOTIDE SEQUENCE [LARGE SCALE GENOMIC DNA]</scope>
    <source>
        <strain evidence="1">DSM 4541</strain>
    </source>
</reference>
<keyword evidence="2" id="KW-1185">Reference proteome</keyword>
<accession>D1P2T8</accession>
<evidence type="ECO:0000313" key="2">
    <source>
        <dbReference type="Proteomes" id="UP000005512"/>
    </source>
</evidence>
<protein>
    <submittedName>
        <fullName evidence="1">Uncharacterized protein</fullName>
    </submittedName>
</protein>
<proteinExistence type="predicted"/>
<comment type="caution">
    <text evidence="1">The sequence shown here is derived from an EMBL/GenBank/DDBJ whole genome shotgun (WGS) entry which is preliminary data.</text>
</comment>
<evidence type="ECO:0000313" key="1">
    <source>
        <dbReference type="EMBL" id="EFB72443.1"/>
    </source>
</evidence>
<dbReference type="HOGENOM" id="CLU_3256371_0_0_6"/>
<dbReference type="Proteomes" id="UP000005512">
    <property type="component" value="Unassembled WGS sequence"/>
</dbReference>
<organism evidence="1 2">
    <name type="scientific">Providencia rustigianii DSM 4541</name>
    <dbReference type="NCBI Taxonomy" id="500637"/>
    <lineage>
        <taxon>Bacteria</taxon>
        <taxon>Pseudomonadati</taxon>
        <taxon>Pseudomonadota</taxon>
        <taxon>Gammaproteobacteria</taxon>
        <taxon>Enterobacterales</taxon>
        <taxon>Morganellaceae</taxon>
        <taxon>Providencia</taxon>
    </lineage>
</organism>
<gene>
    <name evidence="1" type="ORF">PROVRUST_06515</name>
</gene>
<sequence>MIFRAKSKIRFLQSTTWDRELSRAYWLLISIPLPNYVAITPV</sequence>
<dbReference type="EMBL" id="ABXV02000023">
    <property type="protein sequence ID" value="EFB72443.1"/>
    <property type="molecule type" value="Genomic_DNA"/>
</dbReference>
<dbReference type="AlphaFoldDB" id="D1P2T8"/>